<protein>
    <submittedName>
        <fullName evidence="1">Lysophospholipase L1-like esterase</fullName>
    </submittedName>
</protein>
<sequence>MAKVLIVADSNGMPRNEISYEDTWVYKLIKAFPEINFIDRCKRASTVLRLVSEGGDVTNVKKGADLLEYYNPDIVILQLGIVDCSPRYVNKRNLFVKILYKLPGKIQSVIFSAIKKYGARNPKYAFVTSSAFRNSVDSYLSRALETGTKVMAISIAPVTEEFVRKSPHIINSINEYNGIYRELRNKYPNFFVVDPFGAGVDINRIALDEFHVNSEGHSIVFENVKISLEKLLHG</sequence>
<dbReference type="InterPro" id="IPR036514">
    <property type="entry name" value="SGNH_hydro_sf"/>
</dbReference>
<dbReference type="Proteomes" id="UP001247620">
    <property type="component" value="Unassembled WGS sequence"/>
</dbReference>
<proteinExistence type="predicted"/>
<evidence type="ECO:0000313" key="1">
    <source>
        <dbReference type="EMBL" id="MDR6940547.1"/>
    </source>
</evidence>
<keyword evidence="2" id="KW-1185">Reference proteome</keyword>
<dbReference type="RefSeq" id="WP_310091313.1">
    <property type="nucleotide sequence ID" value="NZ_JAVDUU010000001.1"/>
</dbReference>
<evidence type="ECO:0000313" key="2">
    <source>
        <dbReference type="Proteomes" id="UP001247620"/>
    </source>
</evidence>
<comment type="caution">
    <text evidence="1">The sequence shown here is derived from an EMBL/GenBank/DDBJ whole genome shotgun (WGS) entry which is preliminary data.</text>
</comment>
<reference evidence="1 2" key="1">
    <citation type="submission" date="2023-07" db="EMBL/GenBank/DDBJ databases">
        <title>Sorghum-associated microbial communities from plants grown in Nebraska, USA.</title>
        <authorList>
            <person name="Schachtman D."/>
        </authorList>
    </citation>
    <scope>NUCLEOTIDE SEQUENCE [LARGE SCALE GENOMIC DNA]</scope>
    <source>
        <strain evidence="1 2">3262</strain>
    </source>
</reference>
<dbReference type="SUPFAM" id="SSF52266">
    <property type="entry name" value="SGNH hydrolase"/>
    <property type="match status" value="1"/>
</dbReference>
<organism evidence="1 2">
    <name type="scientific">Mucilaginibacter pocheonensis</name>
    <dbReference type="NCBI Taxonomy" id="398050"/>
    <lineage>
        <taxon>Bacteria</taxon>
        <taxon>Pseudomonadati</taxon>
        <taxon>Bacteroidota</taxon>
        <taxon>Sphingobacteriia</taxon>
        <taxon>Sphingobacteriales</taxon>
        <taxon>Sphingobacteriaceae</taxon>
        <taxon>Mucilaginibacter</taxon>
    </lineage>
</organism>
<name>A0ABU1T599_9SPHI</name>
<dbReference type="Gene3D" id="3.40.50.1110">
    <property type="entry name" value="SGNH hydrolase"/>
    <property type="match status" value="1"/>
</dbReference>
<gene>
    <name evidence="1" type="ORF">J2W55_000375</name>
</gene>
<dbReference type="EMBL" id="JAVDUU010000001">
    <property type="protein sequence ID" value="MDR6940547.1"/>
    <property type="molecule type" value="Genomic_DNA"/>
</dbReference>
<accession>A0ABU1T599</accession>